<dbReference type="GO" id="GO:0016755">
    <property type="term" value="F:aminoacyltransferase activity"/>
    <property type="evidence" value="ECO:0007669"/>
    <property type="project" value="InterPro"/>
</dbReference>
<evidence type="ECO:0000313" key="2">
    <source>
        <dbReference type="Proteomes" id="UP000017984"/>
    </source>
</evidence>
<proteinExistence type="predicted"/>
<organism evidence="1 2">
    <name type="scientific">Streptomyces roseochromogenus subsp. oscitans DS 12.976</name>
    <dbReference type="NCBI Taxonomy" id="1352936"/>
    <lineage>
        <taxon>Bacteria</taxon>
        <taxon>Bacillati</taxon>
        <taxon>Actinomycetota</taxon>
        <taxon>Actinomycetes</taxon>
        <taxon>Kitasatosporales</taxon>
        <taxon>Streptomycetaceae</taxon>
        <taxon>Streptomyces</taxon>
    </lineage>
</organism>
<reference evidence="1 2" key="1">
    <citation type="journal article" date="2014" name="Genome Announc.">
        <title>Draft Genome Sequence of Streptomyces roseochromogenes subsp. oscitans DS 12.976, Producer of the Aminocoumarin Antibiotic Clorobiocin.</title>
        <authorList>
            <person name="Ruckert C."/>
            <person name="Kalinowski J."/>
            <person name="Heide L."/>
            <person name="Apel A.K."/>
        </authorList>
    </citation>
    <scope>NUCLEOTIDE SEQUENCE [LARGE SCALE GENOMIC DNA]</scope>
    <source>
        <strain evidence="1 2">DS 12.976</strain>
    </source>
</reference>
<gene>
    <name evidence="1" type="ORF">M878_01125</name>
</gene>
<name>V6KWH1_STRRC</name>
<dbReference type="AlphaFoldDB" id="V6KWH1"/>
<dbReference type="Proteomes" id="UP000017984">
    <property type="component" value="Chromosome"/>
</dbReference>
<keyword evidence="2" id="KW-1185">Reference proteome</keyword>
<dbReference type="EMBL" id="AWQX01000007">
    <property type="protein sequence ID" value="EST36515.1"/>
    <property type="molecule type" value="Genomic_DNA"/>
</dbReference>
<evidence type="ECO:0000313" key="1">
    <source>
        <dbReference type="EMBL" id="EST36515.1"/>
    </source>
</evidence>
<dbReference type="Gene3D" id="3.40.630.30">
    <property type="match status" value="1"/>
</dbReference>
<protein>
    <submittedName>
        <fullName evidence="1">Uncharacterized protein</fullName>
    </submittedName>
</protein>
<dbReference type="GO" id="GO:0044038">
    <property type="term" value="P:cell wall macromolecule biosynthetic process"/>
    <property type="evidence" value="ECO:0007669"/>
    <property type="project" value="InterPro"/>
</dbReference>
<dbReference type="PROSITE" id="PS51191">
    <property type="entry name" value="FEMABX"/>
    <property type="match status" value="1"/>
</dbReference>
<dbReference type="HOGENOM" id="CLU_2467753_0_0_11"/>
<accession>V6KWH1</accession>
<dbReference type="InterPro" id="IPR003447">
    <property type="entry name" value="FEMABX"/>
</dbReference>
<dbReference type="STRING" id="1352936.M878_01125"/>
<dbReference type="PATRIC" id="fig|1352936.5.peg.265"/>
<comment type="caution">
    <text evidence="1">The sequence shown here is derived from an EMBL/GenBank/DDBJ whole genome shotgun (WGS) entry which is preliminary data.</text>
</comment>
<sequence>MEPPPSWNIVWHFYGASTSRKPEVQANNTIQWRMVCDAYELGARINDFRGITDTLDEGNHLPVDAEAGDLSSVLTRPVAPTISQVNPL</sequence>